<comment type="caution">
    <text evidence="1">The sequence shown here is derived from an EMBL/GenBank/DDBJ whole genome shotgun (WGS) entry which is preliminary data.</text>
</comment>
<keyword evidence="2" id="KW-1185">Reference proteome</keyword>
<gene>
    <name evidence="1" type="primary">jg26354</name>
    <name evidence="1" type="ORF">PAEG_LOCUS3166</name>
</gene>
<dbReference type="EMBL" id="CAKXAJ010009951">
    <property type="protein sequence ID" value="CAH2211349.1"/>
    <property type="molecule type" value="Genomic_DNA"/>
</dbReference>
<sequence length="93" mass="10754">MTLEWRLGIDLSVGRLSTKWCREEPLDTCRQIAQGQMAQIGVDWQRYLCHLSIFHDPSAYYSLLGYIDAKTKLKQCFNPFCRSPIIEVGFAQP</sequence>
<organism evidence="1 2">
    <name type="scientific">Pararge aegeria aegeria</name>
    <dbReference type="NCBI Taxonomy" id="348720"/>
    <lineage>
        <taxon>Eukaryota</taxon>
        <taxon>Metazoa</taxon>
        <taxon>Ecdysozoa</taxon>
        <taxon>Arthropoda</taxon>
        <taxon>Hexapoda</taxon>
        <taxon>Insecta</taxon>
        <taxon>Pterygota</taxon>
        <taxon>Neoptera</taxon>
        <taxon>Endopterygota</taxon>
        <taxon>Lepidoptera</taxon>
        <taxon>Glossata</taxon>
        <taxon>Ditrysia</taxon>
        <taxon>Papilionoidea</taxon>
        <taxon>Nymphalidae</taxon>
        <taxon>Satyrinae</taxon>
        <taxon>Satyrini</taxon>
        <taxon>Parargina</taxon>
        <taxon>Pararge</taxon>
    </lineage>
</organism>
<dbReference type="Proteomes" id="UP000838756">
    <property type="component" value="Unassembled WGS sequence"/>
</dbReference>
<evidence type="ECO:0000313" key="1">
    <source>
        <dbReference type="EMBL" id="CAH2211349.1"/>
    </source>
</evidence>
<name>A0A8S4QML8_9NEOP</name>
<accession>A0A8S4QML8</accession>
<protein>
    <submittedName>
        <fullName evidence="1">Jg26354 protein</fullName>
    </submittedName>
</protein>
<proteinExistence type="predicted"/>
<dbReference type="AlphaFoldDB" id="A0A8S4QML8"/>
<reference evidence="1" key="1">
    <citation type="submission" date="2022-03" db="EMBL/GenBank/DDBJ databases">
        <authorList>
            <person name="Lindestad O."/>
        </authorList>
    </citation>
    <scope>NUCLEOTIDE SEQUENCE</scope>
</reference>
<evidence type="ECO:0000313" key="2">
    <source>
        <dbReference type="Proteomes" id="UP000838756"/>
    </source>
</evidence>